<dbReference type="CDD" id="cd04301">
    <property type="entry name" value="NAT_SF"/>
    <property type="match status" value="1"/>
</dbReference>
<dbReference type="GO" id="GO:0016747">
    <property type="term" value="F:acyltransferase activity, transferring groups other than amino-acyl groups"/>
    <property type="evidence" value="ECO:0007669"/>
    <property type="project" value="InterPro"/>
</dbReference>
<comment type="caution">
    <text evidence="3">The sequence shown here is derived from an EMBL/GenBank/DDBJ whole genome shotgun (WGS) entry which is preliminary data.</text>
</comment>
<evidence type="ECO:0000259" key="2">
    <source>
        <dbReference type="PROSITE" id="PS51186"/>
    </source>
</evidence>
<name>A0A7W7GM73_9MICC</name>
<sequence>MSGETTAGRGPADTAGLPSGVRLRAWADGDDLALLEVWGDPVNAQQHQDRSMLAADSTSPWRRTLVAEEDGVPVAAGTVFHSTVHPRRLWTYVETAPTARRRGIGSALLNALRAEASAAHAAGAVPSAALKTRFAKNALVAATSQTQAEEDADGETSLARHGLHEPERTQEQTARLAEAAEAFLVPRGFAPVQRSRRVAIAPGSLELPSVRDEQHPDGLVFEEAATGSVELTQAVVDFYDAVHDWDPSAMSLGAAQNLLLGPSTGAAGAVVQRERPKEDGGAIRAFAVSYTAQRQDEPADVLLGWDPQLSEPEALQAVADMLAVLVAQHPVQVEVDEAMAPLERIVDGLEAAGAARTLVDAYVFVDDADSGDEQVTHTRAEPTGSGAAR</sequence>
<evidence type="ECO:0000256" key="1">
    <source>
        <dbReference type="SAM" id="MobiDB-lite"/>
    </source>
</evidence>
<evidence type="ECO:0000313" key="4">
    <source>
        <dbReference type="Proteomes" id="UP000540191"/>
    </source>
</evidence>
<accession>A0A7W7GM73</accession>
<keyword evidence="3" id="KW-0808">Transferase</keyword>
<reference evidence="3 4" key="1">
    <citation type="submission" date="2020-08" db="EMBL/GenBank/DDBJ databases">
        <title>Sequencing the genomes of 1000 actinobacteria strains.</title>
        <authorList>
            <person name="Klenk H.-P."/>
        </authorList>
    </citation>
    <scope>NUCLEOTIDE SEQUENCE [LARGE SCALE GENOMIC DNA]</scope>
    <source>
        <strain evidence="3 4">DSM 23974</strain>
    </source>
</reference>
<dbReference type="SUPFAM" id="SSF55729">
    <property type="entry name" value="Acyl-CoA N-acyltransferases (Nat)"/>
    <property type="match status" value="1"/>
</dbReference>
<dbReference type="RefSeq" id="WP_184240820.1">
    <property type="nucleotide sequence ID" value="NZ_JACHNA010000001.1"/>
</dbReference>
<protein>
    <submittedName>
        <fullName evidence="3">GNAT superfamily N-acetyltransferase</fullName>
    </submittedName>
</protein>
<feature type="region of interest" description="Disordered" evidence="1">
    <location>
        <begin position="144"/>
        <end position="168"/>
    </location>
</feature>
<gene>
    <name evidence="3" type="ORF">HDA30_000188</name>
</gene>
<dbReference type="PROSITE" id="PS51186">
    <property type="entry name" value="GNAT"/>
    <property type="match status" value="1"/>
</dbReference>
<dbReference type="Gene3D" id="3.40.630.30">
    <property type="match status" value="1"/>
</dbReference>
<keyword evidence="4" id="KW-1185">Reference proteome</keyword>
<dbReference type="Pfam" id="PF00583">
    <property type="entry name" value="Acetyltransf_1"/>
    <property type="match status" value="1"/>
</dbReference>
<dbReference type="InterPro" id="IPR000182">
    <property type="entry name" value="GNAT_dom"/>
</dbReference>
<dbReference type="Proteomes" id="UP000540191">
    <property type="component" value="Unassembled WGS sequence"/>
</dbReference>
<dbReference type="InterPro" id="IPR016181">
    <property type="entry name" value="Acyl_CoA_acyltransferase"/>
</dbReference>
<dbReference type="EMBL" id="JACHNA010000001">
    <property type="protein sequence ID" value="MBB4734680.1"/>
    <property type="molecule type" value="Genomic_DNA"/>
</dbReference>
<dbReference type="AlphaFoldDB" id="A0A7W7GM73"/>
<evidence type="ECO:0000313" key="3">
    <source>
        <dbReference type="EMBL" id="MBB4734680.1"/>
    </source>
</evidence>
<proteinExistence type="predicted"/>
<organism evidence="3 4">
    <name type="scientific">Micrococcus cohnii</name>
    <dbReference type="NCBI Taxonomy" id="993416"/>
    <lineage>
        <taxon>Bacteria</taxon>
        <taxon>Bacillati</taxon>
        <taxon>Actinomycetota</taxon>
        <taxon>Actinomycetes</taxon>
        <taxon>Micrococcales</taxon>
        <taxon>Micrococcaceae</taxon>
        <taxon>Micrococcus</taxon>
    </lineage>
</organism>
<feature type="domain" description="N-acetyltransferase" evidence="2">
    <location>
        <begin position="21"/>
        <end position="186"/>
    </location>
</feature>